<feature type="domain" description="Peptidase M16 N-terminal" evidence="5">
    <location>
        <begin position="57"/>
        <end position="201"/>
    </location>
</feature>
<evidence type="ECO:0000256" key="1">
    <source>
        <dbReference type="ARBA" id="ARBA00001947"/>
    </source>
</evidence>
<dbReference type="InterPro" id="IPR001431">
    <property type="entry name" value="Pept_M16_Zn_BS"/>
</dbReference>
<reference evidence="7" key="1">
    <citation type="submission" date="2023-04" db="EMBL/GenBank/DDBJ databases">
        <title>Genome Encyclopedia of Bacteria and Archaea VI: Functional Genomics of Type Strains.</title>
        <authorList>
            <person name="Whitman W."/>
        </authorList>
    </citation>
    <scope>NUCLEOTIDE SEQUENCE</scope>
    <source>
        <strain evidence="7">Enz.4-51</strain>
    </source>
</reference>
<comment type="caution">
    <text evidence="7">The sequence shown here is derived from an EMBL/GenBank/DDBJ whole genome shotgun (WGS) entry which is preliminary data.</text>
</comment>
<dbReference type="Pfam" id="PF00675">
    <property type="entry name" value="Peptidase_M16"/>
    <property type="match status" value="1"/>
</dbReference>
<dbReference type="RefSeq" id="WP_280742797.1">
    <property type="nucleotide sequence ID" value="NZ_JARXVX010000003.1"/>
</dbReference>
<evidence type="ECO:0000259" key="5">
    <source>
        <dbReference type="Pfam" id="PF00675"/>
    </source>
</evidence>
<dbReference type="PANTHER" id="PTHR11851:SF49">
    <property type="entry name" value="MITOCHONDRIAL-PROCESSING PEPTIDASE SUBUNIT ALPHA"/>
    <property type="match status" value="1"/>
</dbReference>
<comment type="cofactor">
    <cofactor evidence="1">
        <name>Zn(2+)</name>
        <dbReference type="ChEBI" id="CHEBI:29105"/>
    </cofactor>
</comment>
<evidence type="ECO:0000256" key="3">
    <source>
        <dbReference type="RuleBase" id="RU004447"/>
    </source>
</evidence>
<dbReference type="Pfam" id="PF05193">
    <property type="entry name" value="Peptidase_M16_C"/>
    <property type="match status" value="1"/>
</dbReference>
<evidence type="ECO:0000259" key="6">
    <source>
        <dbReference type="Pfam" id="PF05193"/>
    </source>
</evidence>
<gene>
    <name evidence="7" type="ORF">M2127_000134</name>
</gene>
<dbReference type="Gene3D" id="3.30.830.10">
    <property type="entry name" value="Metalloenzyme, LuxS/M16 peptidase-like"/>
    <property type="match status" value="2"/>
</dbReference>
<dbReference type="EC" id="3.4.24.-" evidence="7"/>
<proteinExistence type="inferred from homology"/>
<evidence type="ECO:0000256" key="2">
    <source>
        <dbReference type="ARBA" id="ARBA00007261"/>
    </source>
</evidence>
<dbReference type="GO" id="GO:0046872">
    <property type="term" value="F:metal ion binding"/>
    <property type="evidence" value="ECO:0007669"/>
    <property type="project" value="InterPro"/>
</dbReference>
<name>A0AA43M612_9BURK</name>
<keyword evidence="7" id="KW-0378">Hydrolase</keyword>
<dbReference type="InterPro" id="IPR011249">
    <property type="entry name" value="Metalloenz_LuxS/M16"/>
</dbReference>
<feature type="chain" id="PRO_5041285261" evidence="4">
    <location>
        <begin position="38"/>
        <end position="474"/>
    </location>
</feature>
<keyword evidence="8" id="KW-1185">Reference proteome</keyword>
<organism evidence="7 8">
    <name type="scientific">Polynucleobacter sphagniphilus</name>
    <dbReference type="NCBI Taxonomy" id="1743169"/>
    <lineage>
        <taxon>Bacteria</taxon>
        <taxon>Pseudomonadati</taxon>
        <taxon>Pseudomonadota</taxon>
        <taxon>Betaproteobacteria</taxon>
        <taxon>Burkholderiales</taxon>
        <taxon>Burkholderiaceae</taxon>
        <taxon>Polynucleobacter</taxon>
    </lineage>
</organism>
<feature type="signal peptide" evidence="4">
    <location>
        <begin position="1"/>
        <end position="37"/>
    </location>
</feature>
<sequence>MHLINLIFGDTVILQMRSVLPRLSLLFLLCMPLLACAEANQTADTHEYQLSNGLKLIVREDHRAPTVAHMVWYRAGSIDETNGRTGVAHVLEHMMFKGTDQVKAGEFSRLVAAVGGRENAFTNRDYTAFFQQVEKSKLNDVMKLEADRMSNLNFDDAEYAKEIQVIMEERRLRTEDNPASLLNESLMATAFMSSPYRHPVIGWMNDLQNMKAVDARNWYQSWYAPNNAVVVISGDVDPEQTLRMVEKYYGPAQARELPVRKPQIEPPQKGIKQVEVKAPADSLQLAMAWKVPRLEPGKLDDVEPYALELLAGVLDGYDNARLDRILVKQERVVNDINVSYDMISRGPELFTISARVAKGKTIAQSQAAIRGVLNELMAKGILDSELKRIQVHLLSDQIYKRDSIFGQAMEIGSIEMAGFSWRDIDTILEKMQTITPEQVQAVAKKYLVDSGLTIAVLDPQARNTSDVSIKGATK</sequence>
<dbReference type="PROSITE" id="PS00143">
    <property type="entry name" value="INSULINASE"/>
    <property type="match status" value="1"/>
</dbReference>
<dbReference type="InterPro" id="IPR011765">
    <property type="entry name" value="Pept_M16_N"/>
</dbReference>
<dbReference type="GO" id="GO:0006508">
    <property type="term" value="P:proteolysis"/>
    <property type="evidence" value="ECO:0007669"/>
    <property type="project" value="UniProtKB-KW"/>
</dbReference>
<protein>
    <submittedName>
        <fullName evidence="7">Zinc protease</fullName>
        <ecNumber evidence="7">3.4.24.-</ecNumber>
    </submittedName>
</protein>
<evidence type="ECO:0000256" key="4">
    <source>
        <dbReference type="SAM" id="SignalP"/>
    </source>
</evidence>
<dbReference type="EMBL" id="JARXYA010000001">
    <property type="protein sequence ID" value="MDH6502851.1"/>
    <property type="molecule type" value="Genomic_DNA"/>
</dbReference>
<dbReference type="SUPFAM" id="SSF63411">
    <property type="entry name" value="LuxS/MPP-like metallohydrolase"/>
    <property type="match status" value="2"/>
</dbReference>
<comment type="similarity">
    <text evidence="2 3">Belongs to the peptidase M16 family.</text>
</comment>
<accession>A0AA43M612</accession>
<dbReference type="PANTHER" id="PTHR11851">
    <property type="entry name" value="METALLOPROTEASE"/>
    <property type="match status" value="1"/>
</dbReference>
<dbReference type="GeneID" id="83596429"/>
<keyword evidence="4" id="KW-0732">Signal</keyword>
<evidence type="ECO:0000313" key="8">
    <source>
        <dbReference type="Proteomes" id="UP001161160"/>
    </source>
</evidence>
<keyword evidence="7" id="KW-0645">Protease</keyword>
<evidence type="ECO:0000313" key="7">
    <source>
        <dbReference type="EMBL" id="MDH6502851.1"/>
    </source>
</evidence>
<dbReference type="InterPro" id="IPR007863">
    <property type="entry name" value="Peptidase_M16_C"/>
</dbReference>
<dbReference type="Proteomes" id="UP001161160">
    <property type="component" value="Unassembled WGS sequence"/>
</dbReference>
<dbReference type="InterPro" id="IPR050361">
    <property type="entry name" value="MPP/UQCRC_Complex"/>
</dbReference>
<feature type="domain" description="Peptidase M16 C-terminal" evidence="6">
    <location>
        <begin position="214"/>
        <end position="390"/>
    </location>
</feature>
<dbReference type="AlphaFoldDB" id="A0AA43M612"/>
<dbReference type="GO" id="GO:0004222">
    <property type="term" value="F:metalloendopeptidase activity"/>
    <property type="evidence" value="ECO:0007669"/>
    <property type="project" value="InterPro"/>
</dbReference>